<dbReference type="RefSeq" id="WP_013323199.1">
    <property type="nucleotide sequence ID" value="NC_014501.1"/>
</dbReference>
<evidence type="ECO:0000313" key="3">
    <source>
        <dbReference type="Proteomes" id="UP000008206"/>
    </source>
</evidence>
<feature type="transmembrane region" description="Helical" evidence="1">
    <location>
        <begin position="238"/>
        <end position="257"/>
    </location>
</feature>
<gene>
    <name evidence="2" type="ordered locus">Cyan7822_3152</name>
</gene>
<dbReference type="EMBL" id="CP002198">
    <property type="protein sequence ID" value="ADN15106.1"/>
    <property type="molecule type" value="Genomic_DNA"/>
</dbReference>
<dbReference type="HOGENOM" id="CLU_1064428_0_0_3"/>
<sequence>MFFIQIFLQVSWLMADAFQGMTQKFDWDKYIQDAVQSTQNTLDSFRSHAGQTLDDFLSNPQNYLRDFTAENFPDLGSKLSPITTTLTDWKISISQKLEQILSNYSAGYINDLAQKSRIFLEDKLSRTQEVLSQWKTHLDQALNPLLSNPQPTLDHFVREISNFLEPKLEQIKSLISDFWQSASQGILENLGNPNNWNGETIGRAVENVFSSITKSIFFIVEQSIKGIWQGVSASVHDIWGIIALLVIGLFIIMILRWQFVR</sequence>
<keyword evidence="1" id="KW-0472">Membrane</keyword>
<keyword evidence="1" id="KW-1133">Transmembrane helix</keyword>
<dbReference type="STRING" id="497965.Cyan7822_3152"/>
<proteinExistence type="predicted"/>
<keyword evidence="1" id="KW-0812">Transmembrane</keyword>
<dbReference type="SUPFAM" id="SSF58113">
    <property type="entry name" value="Apolipoprotein A-I"/>
    <property type="match status" value="1"/>
</dbReference>
<evidence type="ECO:0000256" key="1">
    <source>
        <dbReference type="SAM" id="Phobius"/>
    </source>
</evidence>
<dbReference type="Proteomes" id="UP000008206">
    <property type="component" value="Chromosome"/>
</dbReference>
<dbReference type="KEGG" id="cyj:Cyan7822_3152"/>
<name>E0UAY4_GLOV7</name>
<evidence type="ECO:0000313" key="2">
    <source>
        <dbReference type="EMBL" id="ADN15106.1"/>
    </source>
</evidence>
<organism evidence="2 3">
    <name type="scientific">Gloeothece verrucosa (strain PCC 7822)</name>
    <name type="common">Cyanothece sp. (strain PCC 7822)</name>
    <dbReference type="NCBI Taxonomy" id="497965"/>
    <lineage>
        <taxon>Bacteria</taxon>
        <taxon>Bacillati</taxon>
        <taxon>Cyanobacteriota</taxon>
        <taxon>Cyanophyceae</taxon>
        <taxon>Oscillatoriophycideae</taxon>
        <taxon>Chroococcales</taxon>
        <taxon>Aphanothecaceae</taxon>
        <taxon>Gloeothece</taxon>
        <taxon>Gloeothece verrucosa</taxon>
    </lineage>
</organism>
<protein>
    <submittedName>
        <fullName evidence="2">Uncharacterized protein</fullName>
    </submittedName>
</protein>
<reference evidence="3" key="1">
    <citation type="journal article" date="2011" name="MBio">
        <title>Novel metabolic attributes of the genus Cyanothece, comprising a group of unicellular nitrogen-fixing Cyanobacteria.</title>
        <authorList>
            <person name="Bandyopadhyay A."/>
            <person name="Elvitigala T."/>
            <person name="Welsh E."/>
            <person name="Stockel J."/>
            <person name="Liberton M."/>
            <person name="Min H."/>
            <person name="Sherman L.A."/>
            <person name="Pakrasi H.B."/>
        </authorList>
    </citation>
    <scope>NUCLEOTIDE SEQUENCE [LARGE SCALE GENOMIC DNA]</scope>
    <source>
        <strain evidence="3">PCC 7822</strain>
    </source>
</reference>
<dbReference type="AlphaFoldDB" id="E0UAY4"/>
<accession>E0UAY4</accession>
<keyword evidence="3" id="KW-1185">Reference proteome</keyword>